<accession>A0A6A5U7P0</accession>
<dbReference type="EMBL" id="ML976990">
    <property type="protein sequence ID" value="KAF1957147.1"/>
    <property type="molecule type" value="Genomic_DNA"/>
</dbReference>
<feature type="region of interest" description="Disordered" evidence="1">
    <location>
        <begin position="330"/>
        <end position="352"/>
    </location>
</feature>
<proteinExistence type="predicted"/>
<dbReference type="PANTHER" id="PTHR28110">
    <property type="entry name" value="TRANSMEMBRANE PROTEIN"/>
    <property type="match status" value="1"/>
</dbReference>
<evidence type="ECO:0000313" key="2">
    <source>
        <dbReference type="EMBL" id="KAF1957147.1"/>
    </source>
</evidence>
<feature type="compositionally biased region" description="Basic and acidic residues" evidence="1">
    <location>
        <begin position="342"/>
        <end position="352"/>
    </location>
</feature>
<dbReference type="OrthoDB" id="4347at2759"/>
<keyword evidence="3" id="KW-1185">Reference proteome</keyword>
<evidence type="ECO:0000313" key="3">
    <source>
        <dbReference type="Proteomes" id="UP000800035"/>
    </source>
</evidence>
<evidence type="ECO:0008006" key="4">
    <source>
        <dbReference type="Google" id="ProtNLM"/>
    </source>
</evidence>
<feature type="region of interest" description="Disordered" evidence="1">
    <location>
        <begin position="1"/>
        <end position="54"/>
    </location>
</feature>
<dbReference type="GO" id="GO:0005737">
    <property type="term" value="C:cytoplasm"/>
    <property type="evidence" value="ECO:0007669"/>
    <property type="project" value="TreeGrafter"/>
</dbReference>
<dbReference type="AlphaFoldDB" id="A0A6A5U7P0"/>
<protein>
    <recommendedName>
        <fullName evidence="4">DUF218 domain-containing protein</fullName>
    </recommendedName>
</protein>
<reference evidence="2" key="1">
    <citation type="journal article" date="2020" name="Stud. Mycol.">
        <title>101 Dothideomycetes genomes: a test case for predicting lifestyles and emergence of pathogens.</title>
        <authorList>
            <person name="Haridas S."/>
            <person name="Albert R."/>
            <person name="Binder M."/>
            <person name="Bloem J."/>
            <person name="Labutti K."/>
            <person name="Salamov A."/>
            <person name="Andreopoulos B."/>
            <person name="Baker S."/>
            <person name="Barry K."/>
            <person name="Bills G."/>
            <person name="Bluhm B."/>
            <person name="Cannon C."/>
            <person name="Castanera R."/>
            <person name="Culley D."/>
            <person name="Daum C."/>
            <person name="Ezra D."/>
            <person name="Gonzalez J."/>
            <person name="Henrissat B."/>
            <person name="Kuo A."/>
            <person name="Liang C."/>
            <person name="Lipzen A."/>
            <person name="Lutzoni F."/>
            <person name="Magnuson J."/>
            <person name="Mondo S."/>
            <person name="Nolan M."/>
            <person name="Ohm R."/>
            <person name="Pangilinan J."/>
            <person name="Park H.-J."/>
            <person name="Ramirez L."/>
            <person name="Alfaro M."/>
            <person name="Sun H."/>
            <person name="Tritt A."/>
            <person name="Yoshinaga Y."/>
            <person name="Zwiers L.-H."/>
            <person name="Turgeon B."/>
            <person name="Goodwin S."/>
            <person name="Spatafora J."/>
            <person name="Crous P."/>
            <person name="Grigoriev I."/>
        </authorList>
    </citation>
    <scope>NUCLEOTIDE SEQUENCE</scope>
    <source>
        <strain evidence="2">CBS 675.92</strain>
    </source>
</reference>
<organism evidence="2 3">
    <name type="scientific">Byssothecium circinans</name>
    <dbReference type="NCBI Taxonomy" id="147558"/>
    <lineage>
        <taxon>Eukaryota</taxon>
        <taxon>Fungi</taxon>
        <taxon>Dikarya</taxon>
        <taxon>Ascomycota</taxon>
        <taxon>Pezizomycotina</taxon>
        <taxon>Dothideomycetes</taxon>
        <taxon>Pleosporomycetidae</taxon>
        <taxon>Pleosporales</taxon>
        <taxon>Massarineae</taxon>
        <taxon>Massarinaceae</taxon>
        <taxon>Byssothecium</taxon>
    </lineage>
</organism>
<name>A0A6A5U7P0_9PLEO</name>
<feature type="compositionally biased region" description="Basic and acidic residues" evidence="1">
    <location>
        <begin position="43"/>
        <end position="52"/>
    </location>
</feature>
<dbReference type="InterPro" id="IPR055323">
    <property type="entry name" value="C57A10.07/YOR238W"/>
</dbReference>
<evidence type="ECO:0000256" key="1">
    <source>
        <dbReference type="SAM" id="MobiDB-lite"/>
    </source>
</evidence>
<dbReference type="PANTHER" id="PTHR28110:SF1">
    <property type="entry name" value="TRANSMEMBRANE PROTEIN"/>
    <property type="match status" value="1"/>
</dbReference>
<sequence>MAAPTPSRKLPKSHFQRARTFQTSPYVKADERPAEPVASTVEESEHFTHPEHVIPPPSFKGIENLVIVCCHAIFHPDASSPSLPLHSPYNENNWYLAPFQKSNPDTGNPGEQETFMAHVLSGVDALSRAPKDDTLLILSGGSTKGSLTPLSEARSYYNAALACELVEGSQGEGRVQQLLANRRILLEEYATDSFQNLLLSILLFRRTTGKYPKQIRIITHAFKSKRFLDLHAPAIKWPPDRVQVQGIDPVMSRADLEETVRGEEKYGYALWLKDPFGVGDVLARKRQQRGWDGNLAIQLTQDVEESVKQLFDGKVADVLPWSEFGLEAKSVDSDMSAEDEISSDKISTESGP</sequence>
<gene>
    <name evidence="2" type="ORF">CC80DRAFT_55194</name>
</gene>
<dbReference type="Proteomes" id="UP000800035">
    <property type="component" value="Unassembled WGS sequence"/>
</dbReference>